<dbReference type="SUPFAM" id="SSF56935">
    <property type="entry name" value="Porins"/>
    <property type="match status" value="1"/>
</dbReference>
<feature type="domain" description="Porin" evidence="12">
    <location>
        <begin position="16"/>
        <end position="326"/>
    </location>
</feature>
<feature type="signal peptide" evidence="11">
    <location>
        <begin position="1"/>
        <end position="25"/>
    </location>
</feature>
<evidence type="ECO:0000256" key="10">
    <source>
        <dbReference type="ARBA" id="ARBA00023237"/>
    </source>
</evidence>
<evidence type="ECO:0000313" key="13">
    <source>
        <dbReference type="EMBL" id="MRW83895.1"/>
    </source>
</evidence>
<evidence type="ECO:0000256" key="8">
    <source>
        <dbReference type="ARBA" id="ARBA00023114"/>
    </source>
</evidence>
<evidence type="ECO:0000256" key="2">
    <source>
        <dbReference type="ARBA" id="ARBA00011233"/>
    </source>
</evidence>
<keyword evidence="14" id="KW-1185">Reference proteome</keyword>
<dbReference type="GO" id="GO:0046930">
    <property type="term" value="C:pore complex"/>
    <property type="evidence" value="ECO:0007669"/>
    <property type="project" value="UniProtKB-KW"/>
</dbReference>
<evidence type="ECO:0000256" key="4">
    <source>
        <dbReference type="ARBA" id="ARBA00022452"/>
    </source>
</evidence>
<accession>A0A844D289</accession>
<comment type="caution">
    <text evidence="13">The sequence shown here is derived from an EMBL/GenBank/DDBJ whole genome shotgun (WGS) entry which is preliminary data.</text>
</comment>
<keyword evidence="9" id="KW-0472">Membrane</keyword>
<dbReference type="Pfam" id="PF13609">
    <property type="entry name" value="Porin_4"/>
    <property type="match status" value="1"/>
</dbReference>
<name>A0A844D289_9BURK</name>
<evidence type="ECO:0000256" key="1">
    <source>
        <dbReference type="ARBA" id="ARBA00004571"/>
    </source>
</evidence>
<dbReference type="AlphaFoldDB" id="A0A844D289"/>
<dbReference type="GO" id="GO:0009279">
    <property type="term" value="C:cell outer membrane"/>
    <property type="evidence" value="ECO:0007669"/>
    <property type="project" value="UniProtKB-SubCell"/>
</dbReference>
<evidence type="ECO:0000256" key="9">
    <source>
        <dbReference type="ARBA" id="ARBA00023136"/>
    </source>
</evidence>
<keyword evidence="5" id="KW-0812">Transmembrane</keyword>
<keyword evidence="6 11" id="KW-0732">Signal</keyword>
<dbReference type="RefSeq" id="WP_154356939.1">
    <property type="nucleotide sequence ID" value="NZ_WKJL01000003.1"/>
</dbReference>
<comment type="subcellular location">
    <subcellularLocation>
        <location evidence="1">Cell outer membrane</location>
        <topology evidence="1">Multi-pass membrane protein</topology>
    </subcellularLocation>
</comment>
<dbReference type="GO" id="GO:0015288">
    <property type="term" value="F:porin activity"/>
    <property type="evidence" value="ECO:0007669"/>
    <property type="project" value="UniProtKB-KW"/>
</dbReference>
<evidence type="ECO:0000256" key="5">
    <source>
        <dbReference type="ARBA" id="ARBA00022692"/>
    </source>
</evidence>
<keyword evidence="10" id="KW-0998">Cell outer membrane</keyword>
<dbReference type="Gene3D" id="2.40.160.10">
    <property type="entry name" value="Porin"/>
    <property type="match status" value="1"/>
</dbReference>
<reference evidence="13 14" key="1">
    <citation type="submission" date="2019-11" db="EMBL/GenBank/DDBJ databases">
        <title>Novel species isolated from a subtropical stream in China.</title>
        <authorList>
            <person name="Lu H."/>
        </authorList>
    </citation>
    <scope>NUCLEOTIDE SEQUENCE [LARGE SCALE GENOMIC DNA]</scope>
    <source>
        <strain evidence="13 14">FT26W</strain>
    </source>
</reference>
<proteinExistence type="predicted"/>
<evidence type="ECO:0000256" key="6">
    <source>
        <dbReference type="ARBA" id="ARBA00022729"/>
    </source>
</evidence>
<evidence type="ECO:0000259" key="12">
    <source>
        <dbReference type="Pfam" id="PF13609"/>
    </source>
</evidence>
<evidence type="ECO:0000256" key="7">
    <source>
        <dbReference type="ARBA" id="ARBA00023065"/>
    </source>
</evidence>
<sequence>MKRRFKQAGMLTAMPAALLAANAHAQSSTSFYGVLDVWAGPSQISGAGPSTLSVNSGGMQTSFWGIAGAEDVGQGVKVIYALESYIQVDSGTAGRAPNDAMFARNAYVGLRTRYGEVKLGRVLDPAFLATAQSNPFGGSIRLAPLLAQLWGPATGRTVYGDTSWDNAIVYTSPALGNFKAAVYGALGETRYGTGTGNLGAMLSYADGALTAFLSAQNVRVGQAVATPGQSQQASYFAGGSYRFDGWSAYASYNVALGAVPQVAARTGQLGVSVPAGSGNLMASWAQTRNTGDGLADTRRNTGAVGYNYTASPRTELYAVLQTDRLSTANRAHTCALGMRHKF</sequence>
<comment type="subunit">
    <text evidence="2">Homotrimer.</text>
</comment>
<evidence type="ECO:0000256" key="11">
    <source>
        <dbReference type="SAM" id="SignalP"/>
    </source>
</evidence>
<dbReference type="InterPro" id="IPR033900">
    <property type="entry name" value="Gram_neg_porin_domain"/>
</dbReference>
<dbReference type="CDD" id="cd00342">
    <property type="entry name" value="gram_neg_porins"/>
    <property type="match status" value="1"/>
</dbReference>
<keyword evidence="3" id="KW-0813">Transport</keyword>
<dbReference type="PANTHER" id="PTHR34501">
    <property type="entry name" value="PROTEIN YDDL-RELATED"/>
    <property type="match status" value="1"/>
</dbReference>
<dbReference type="InterPro" id="IPR023614">
    <property type="entry name" value="Porin_dom_sf"/>
</dbReference>
<protein>
    <submittedName>
        <fullName evidence="13">Porin</fullName>
    </submittedName>
</protein>
<dbReference type="PANTHER" id="PTHR34501:SF9">
    <property type="entry name" value="MAJOR OUTER MEMBRANE PROTEIN P.IA"/>
    <property type="match status" value="1"/>
</dbReference>
<organism evidence="13 14">
    <name type="scientific">Duganella aquatilis</name>
    <dbReference type="NCBI Taxonomy" id="2666082"/>
    <lineage>
        <taxon>Bacteria</taxon>
        <taxon>Pseudomonadati</taxon>
        <taxon>Pseudomonadota</taxon>
        <taxon>Betaproteobacteria</taxon>
        <taxon>Burkholderiales</taxon>
        <taxon>Oxalobacteraceae</taxon>
        <taxon>Telluria group</taxon>
        <taxon>Duganella</taxon>
    </lineage>
</organism>
<evidence type="ECO:0000256" key="3">
    <source>
        <dbReference type="ARBA" id="ARBA00022448"/>
    </source>
</evidence>
<keyword evidence="8" id="KW-0626">Porin</keyword>
<evidence type="ECO:0000313" key="14">
    <source>
        <dbReference type="Proteomes" id="UP000439986"/>
    </source>
</evidence>
<dbReference type="GO" id="GO:0006811">
    <property type="term" value="P:monoatomic ion transport"/>
    <property type="evidence" value="ECO:0007669"/>
    <property type="project" value="UniProtKB-KW"/>
</dbReference>
<gene>
    <name evidence="13" type="ORF">GJ698_07270</name>
</gene>
<dbReference type="EMBL" id="WKJL01000003">
    <property type="protein sequence ID" value="MRW83895.1"/>
    <property type="molecule type" value="Genomic_DNA"/>
</dbReference>
<dbReference type="Proteomes" id="UP000439986">
    <property type="component" value="Unassembled WGS sequence"/>
</dbReference>
<keyword evidence="7" id="KW-0406">Ion transport</keyword>
<dbReference type="InterPro" id="IPR050298">
    <property type="entry name" value="Gram-neg_bact_OMP"/>
</dbReference>
<keyword evidence="4" id="KW-1134">Transmembrane beta strand</keyword>
<feature type="chain" id="PRO_5032314846" evidence="11">
    <location>
        <begin position="26"/>
        <end position="342"/>
    </location>
</feature>